<evidence type="ECO:0000313" key="10">
    <source>
        <dbReference type="Proteomes" id="UP000002072"/>
    </source>
</evidence>
<dbReference type="NCBIfam" id="TIGR00071">
    <property type="entry name" value="hisT_truA"/>
    <property type="match status" value="1"/>
</dbReference>
<dbReference type="SUPFAM" id="SSF55120">
    <property type="entry name" value="Pseudouridine synthase"/>
    <property type="match status" value="1"/>
</dbReference>
<dbReference type="GO" id="GO:0031119">
    <property type="term" value="P:tRNA pseudouridine synthesis"/>
    <property type="evidence" value="ECO:0007669"/>
    <property type="project" value="UniProtKB-UniRule"/>
</dbReference>
<dbReference type="STRING" id="519441.Smon_1444"/>
<sequence>MNNIKIIYQYDGSAFYGSQRQKDKVTVQGTIEDILINSFNEKVNMISSGRTDRGVHAKMQVSNFIINKDIKLDIIKSKIEKYSNYAIKILSIEKVDIKYNSRFDCMERTYEFILSNRENITPFNRKYITSINYEIDVEKLNDILKQFIGKHNFSNFSKKENKANKNPIREIYECYSIKKDKNIHIYIKGNSFLKSMVRIIIGTTLAIYSGKISKHFIKEAFDNPNPNTKKYILDGNGLYLYHVK</sequence>
<dbReference type="eggNOG" id="COG0101">
    <property type="taxonomic scope" value="Bacteria"/>
</dbReference>
<feature type="domain" description="Pseudouridine synthase I TruA alpha/beta" evidence="8">
    <location>
        <begin position="144"/>
        <end position="244"/>
    </location>
</feature>
<dbReference type="InterPro" id="IPR020095">
    <property type="entry name" value="PsdUridine_synth_TruA_C"/>
</dbReference>
<dbReference type="InterPro" id="IPR020094">
    <property type="entry name" value="TruA/RsuA/RluB/E/F_N"/>
</dbReference>
<comment type="caution">
    <text evidence="4">Lacks conserved residue(s) required for the propagation of feature annotation.</text>
</comment>
<dbReference type="Pfam" id="PF01416">
    <property type="entry name" value="PseudoU_synth_1"/>
    <property type="match status" value="2"/>
</dbReference>
<organism evidence="9 10">
    <name type="scientific">Streptobacillus moniliformis (strain ATCC 14647 / DSM 12112 / NCTC 10651 / 9901)</name>
    <dbReference type="NCBI Taxonomy" id="519441"/>
    <lineage>
        <taxon>Bacteria</taxon>
        <taxon>Fusobacteriati</taxon>
        <taxon>Fusobacteriota</taxon>
        <taxon>Fusobacteriia</taxon>
        <taxon>Fusobacteriales</taxon>
        <taxon>Leptotrichiaceae</taxon>
        <taxon>Streptobacillus</taxon>
    </lineage>
</organism>
<feature type="active site" description="Nucleophile" evidence="4 5">
    <location>
        <position position="52"/>
    </location>
</feature>
<reference evidence="9 10" key="1">
    <citation type="journal article" date="2009" name="Stand. Genomic Sci.">
        <title>Complete genome sequence of Streptobacillus moniliformis type strain (9901T).</title>
        <authorList>
            <person name="Nolan M."/>
            <person name="Gronow S."/>
            <person name="Lapidus A."/>
            <person name="Ivanova N."/>
            <person name="Copeland A."/>
            <person name="Lucas S."/>
            <person name="Del Rio T.G."/>
            <person name="Chen F."/>
            <person name="Tice H."/>
            <person name="Pitluck S."/>
            <person name="Cheng J.F."/>
            <person name="Sims D."/>
            <person name="Meincke L."/>
            <person name="Bruce D."/>
            <person name="Goodwin L."/>
            <person name="Brettin T."/>
            <person name="Han C."/>
            <person name="Detter J.C."/>
            <person name="Ovchinikova G."/>
            <person name="Pati A."/>
            <person name="Mavromatis K."/>
            <person name="Mikhailova N."/>
            <person name="Chen A."/>
            <person name="Palaniappan K."/>
            <person name="Land M."/>
            <person name="Hauser L."/>
            <person name="Chang Y.J."/>
            <person name="Jeffries C.D."/>
            <person name="Rohde M."/>
            <person name="Sproer C."/>
            <person name="Goker M."/>
            <person name="Bristow J."/>
            <person name="Eisen J.A."/>
            <person name="Markowitz V."/>
            <person name="Hugenholtz P."/>
            <person name="Kyrpides N.C."/>
            <person name="Klenk H.P."/>
            <person name="Chain P."/>
        </authorList>
    </citation>
    <scope>NUCLEOTIDE SEQUENCE [LARGE SCALE GENOMIC DNA]</scope>
    <source>
        <strain evidence="10">ATCC 14647 / DSM 12112 / NCTC 10651 / 9901</strain>
    </source>
</reference>
<name>D1AVW7_STRM9</name>
<dbReference type="InterPro" id="IPR001406">
    <property type="entry name" value="PsdUridine_synth_TruA"/>
</dbReference>
<comment type="function">
    <text evidence="4">Formation of pseudouridine at positions 38, 39 and 40 in the anticodon stem and loop of transfer RNAs.</text>
</comment>
<dbReference type="EC" id="5.4.99.12" evidence="4"/>
<evidence type="ECO:0000256" key="5">
    <source>
        <dbReference type="PIRSR" id="PIRSR001430-1"/>
    </source>
</evidence>
<comment type="subunit">
    <text evidence="4">Homodimer.</text>
</comment>
<gene>
    <name evidence="4" type="primary">truA</name>
    <name evidence="9" type="ordered locus">Smon_1444</name>
</gene>
<keyword evidence="10" id="KW-1185">Reference proteome</keyword>
<accession>D1AVW7</accession>
<dbReference type="AlphaFoldDB" id="D1AVW7"/>
<evidence type="ECO:0000256" key="3">
    <source>
        <dbReference type="ARBA" id="ARBA00023235"/>
    </source>
</evidence>
<dbReference type="KEGG" id="smf:Smon_1444"/>
<proteinExistence type="inferred from homology"/>
<comment type="similarity">
    <text evidence="1 4 7">Belongs to the tRNA pseudouridine synthase TruA family.</text>
</comment>
<dbReference type="OrthoDB" id="9811823at2"/>
<evidence type="ECO:0000259" key="8">
    <source>
        <dbReference type="Pfam" id="PF01416"/>
    </source>
</evidence>
<dbReference type="Gene3D" id="3.30.70.660">
    <property type="entry name" value="Pseudouridine synthase I, catalytic domain, C-terminal subdomain"/>
    <property type="match status" value="1"/>
</dbReference>
<dbReference type="CDD" id="cd02570">
    <property type="entry name" value="PseudoU_synth_EcTruA"/>
    <property type="match status" value="1"/>
</dbReference>
<dbReference type="HOGENOM" id="CLU_014673_0_1_0"/>
<evidence type="ECO:0000313" key="9">
    <source>
        <dbReference type="EMBL" id="ACZ01877.1"/>
    </source>
</evidence>
<dbReference type="InterPro" id="IPR020103">
    <property type="entry name" value="PsdUridine_synth_cat_dom_sf"/>
</dbReference>
<dbReference type="RefSeq" id="WP_012859423.1">
    <property type="nucleotide sequence ID" value="NC_013515.1"/>
</dbReference>
<feature type="binding site" evidence="4 6">
    <location>
        <position position="110"/>
    </location>
    <ligand>
        <name>substrate</name>
    </ligand>
</feature>
<evidence type="ECO:0000256" key="1">
    <source>
        <dbReference type="ARBA" id="ARBA00009375"/>
    </source>
</evidence>
<dbReference type="PANTHER" id="PTHR11142:SF0">
    <property type="entry name" value="TRNA PSEUDOURIDINE SYNTHASE-LIKE 1"/>
    <property type="match status" value="1"/>
</dbReference>
<dbReference type="Proteomes" id="UP000002072">
    <property type="component" value="Chromosome"/>
</dbReference>
<comment type="catalytic activity">
    <reaction evidence="4 7">
        <text>uridine(38/39/40) in tRNA = pseudouridine(38/39/40) in tRNA</text>
        <dbReference type="Rhea" id="RHEA:22376"/>
        <dbReference type="Rhea" id="RHEA-COMP:10085"/>
        <dbReference type="Rhea" id="RHEA-COMP:10087"/>
        <dbReference type="ChEBI" id="CHEBI:65314"/>
        <dbReference type="ChEBI" id="CHEBI:65315"/>
        <dbReference type="EC" id="5.4.99.12"/>
    </reaction>
</comment>
<dbReference type="EMBL" id="CP001779">
    <property type="protein sequence ID" value="ACZ01877.1"/>
    <property type="molecule type" value="Genomic_DNA"/>
</dbReference>
<dbReference type="InterPro" id="IPR020097">
    <property type="entry name" value="PsdUridine_synth_TruA_a/b_dom"/>
</dbReference>
<dbReference type="PANTHER" id="PTHR11142">
    <property type="entry name" value="PSEUDOURIDYLATE SYNTHASE"/>
    <property type="match status" value="1"/>
</dbReference>
<dbReference type="PIRSF" id="PIRSF001430">
    <property type="entry name" value="tRNA_psdUrid_synth"/>
    <property type="match status" value="1"/>
</dbReference>
<evidence type="ECO:0000256" key="4">
    <source>
        <dbReference type="HAMAP-Rule" id="MF_00171"/>
    </source>
</evidence>
<feature type="domain" description="Pseudouridine synthase I TruA alpha/beta" evidence="8">
    <location>
        <begin position="7"/>
        <end position="104"/>
    </location>
</feature>
<dbReference type="GeneID" id="29673703"/>
<keyword evidence="2 4" id="KW-0819">tRNA processing</keyword>
<evidence type="ECO:0000256" key="6">
    <source>
        <dbReference type="PIRSR" id="PIRSR001430-2"/>
    </source>
</evidence>
<protein>
    <recommendedName>
        <fullName evidence="4">tRNA pseudouridine synthase A</fullName>
        <ecNumber evidence="4">5.4.99.12</ecNumber>
    </recommendedName>
    <alternativeName>
        <fullName evidence="4">tRNA pseudouridine(38-40) synthase</fullName>
    </alternativeName>
    <alternativeName>
        <fullName evidence="4">tRNA pseudouridylate synthase I</fullName>
    </alternativeName>
    <alternativeName>
        <fullName evidence="4">tRNA-uridine isomerase I</fullName>
    </alternativeName>
</protein>
<dbReference type="Gene3D" id="3.30.70.580">
    <property type="entry name" value="Pseudouridine synthase I, catalytic domain, N-terminal subdomain"/>
    <property type="match status" value="1"/>
</dbReference>
<dbReference type="GO" id="GO:0160147">
    <property type="term" value="F:tRNA pseudouridine(38-40) synthase activity"/>
    <property type="evidence" value="ECO:0007669"/>
    <property type="project" value="UniProtKB-EC"/>
</dbReference>
<evidence type="ECO:0000256" key="7">
    <source>
        <dbReference type="RuleBase" id="RU003792"/>
    </source>
</evidence>
<dbReference type="HAMAP" id="MF_00171">
    <property type="entry name" value="TruA"/>
    <property type="match status" value="1"/>
</dbReference>
<keyword evidence="3 4" id="KW-0413">Isomerase</keyword>
<dbReference type="GO" id="GO:0003723">
    <property type="term" value="F:RNA binding"/>
    <property type="evidence" value="ECO:0007669"/>
    <property type="project" value="InterPro"/>
</dbReference>
<evidence type="ECO:0000256" key="2">
    <source>
        <dbReference type="ARBA" id="ARBA00022694"/>
    </source>
</evidence>